<dbReference type="PANTHER" id="PTHR44757:SF2">
    <property type="entry name" value="BIOFILM ARCHITECTURE MAINTENANCE PROTEIN MBAA"/>
    <property type="match status" value="1"/>
</dbReference>
<evidence type="ECO:0000259" key="2">
    <source>
        <dbReference type="PROSITE" id="PS50887"/>
    </source>
</evidence>
<dbReference type="InterPro" id="IPR052155">
    <property type="entry name" value="Biofilm_reg_signaling"/>
</dbReference>
<evidence type="ECO:0000313" key="4">
    <source>
        <dbReference type="Proteomes" id="UP001593940"/>
    </source>
</evidence>
<dbReference type="EMBL" id="JBHOMY010000018">
    <property type="protein sequence ID" value="MFC1456563.1"/>
    <property type="molecule type" value="Genomic_DNA"/>
</dbReference>
<gene>
    <name evidence="3" type="ORF">ACETIH_07520</name>
</gene>
<dbReference type="SUPFAM" id="SSF141868">
    <property type="entry name" value="EAL domain-like"/>
    <property type="match status" value="1"/>
</dbReference>
<dbReference type="PROSITE" id="PS50887">
    <property type="entry name" value="GGDEF"/>
    <property type="match status" value="1"/>
</dbReference>
<keyword evidence="4" id="KW-1185">Reference proteome</keyword>
<dbReference type="InterPro" id="IPR001633">
    <property type="entry name" value="EAL_dom"/>
</dbReference>
<dbReference type="Proteomes" id="UP001593940">
    <property type="component" value="Unassembled WGS sequence"/>
</dbReference>
<dbReference type="Pfam" id="PF00990">
    <property type="entry name" value="GGDEF"/>
    <property type="match status" value="1"/>
</dbReference>
<reference evidence="3 4" key="1">
    <citation type="submission" date="2024-09" db="EMBL/GenBank/DDBJ databases">
        <title>Nodulacao em especies de Leguminosae Basais da Amazonia e Caracterizacao dos Rizobios e Bacterias Associadas aos Nodulos.</title>
        <authorList>
            <person name="Jambeiro I.C.A."/>
            <person name="Lopes I.S."/>
            <person name="Aguiar E.R.G.R."/>
            <person name="Santos A.F.J."/>
            <person name="Dos Santos J.M.F."/>
            <person name="Gross E."/>
        </authorList>
    </citation>
    <scope>NUCLEOTIDE SEQUENCE [LARGE SCALE GENOMIC DNA]</scope>
    <source>
        <strain evidence="3 4">BRUESC1165</strain>
    </source>
</reference>
<evidence type="ECO:0000259" key="1">
    <source>
        <dbReference type="PROSITE" id="PS50883"/>
    </source>
</evidence>
<dbReference type="NCBIfam" id="TIGR00254">
    <property type="entry name" value="GGDEF"/>
    <property type="match status" value="1"/>
</dbReference>
<comment type="caution">
    <text evidence="3">The sequence shown here is derived from an EMBL/GenBank/DDBJ whole genome shotgun (WGS) entry which is preliminary data.</text>
</comment>
<dbReference type="SUPFAM" id="SSF55073">
    <property type="entry name" value="Nucleotide cyclase"/>
    <property type="match status" value="1"/>
</dbReference>
<dbReference type="PROSITE" id="PS50883">
    <property type="entry name" value="EAL"/>
    <property type="match status" value="1"/>
</dbReference>
<dbReference type="InterPro" id="IPR043128">
    <property type="entry name" value="Rev_trsase/Diguanyl_cyclase"/>
</dbReference>
<accession>A0ABV6Y5M9</accession>
<evidence type="ECO:0000313" key="3">
    <source>
        <dbReference type="EMBL" id="MFC1456563.1"/>
    </source>
</evidence>
<dbReference type="InterPro" id="IPR029787">
    <property type="entry name" value="Nucleotide_cyclase"/>
</dbReference>
<proteinExistence type="predicted"/>
<name>A0ABV6Y5M9_9HYPH</name>
<dbReference type="InterPro" id="IPR035919">
    <property type="entry name" value="EAL_sf"/>
</dbReference>
<dbReference type="SMART" id="SM00052">
    <property type="entry name" value="EAL"/>
    <property type="match status" value="1"/>
</dbReference>
<dbReference type="Gene3D" id="3.30.70.270">
    <property type="match status" value="1"/>
</dbReference>
<dbReference type="Pfam" id="PF00563">
    <property type="entry name" value="EAL"/>
    <property type="match status" value="1"/>
</dbReference>
<feature type="domain" description="GGDEF" evidence="2">
    <location>
        <begin position="64"/>
        <end position="197"/>
    </location>
</feature>
<protein>
    <submittedName>
        <fullName evidence="3">Bifunctional diguanylate cyclase/phosphodiesterase</fullName>
    </submittedName>
</protein>
<dbReference type="PANTHER" id="PTHR44757">
    <property type="entry name" value="DIGUANYLATE CYCLASE DGCP"/>
    <property type="match status" value="1"/>
</dbReference>
<sequence length="463" mass="49995">MLIEAAIIFRPLLKRAETETRRADLVTSELEYLAAHDALTGLLNRGQIDRVLSVAVQEAANTNRQLGLILLDLDGFKAVNDTLGHAAGDAVLTAVAKRIQSILCSTSIGGRLGGDEFIVILPGLQKESEAETIAKQLLSSISDPVFFEGREIIPDASIGYAMFPIAGSNVAALLSAADLAMYNAKRSGRGRISKFSEPMRAESERARLIDSEIKSALPSGQFEVYYQTIHEADSDRISAAEALIRWHHPRRGVLTPDAFLGDLRRIGQMDALTAFVLGEAIRQVSNWRRAGFDIGKVHVNVAEEFLLKADAAREVKSLLAAHGVHPSSLVLEIPEETSLNNPAVVATVEGFHAAGIRVAVDDFGVGSVSMHHLCKPAISVVKIDRALVRDLHSSPECKALMASMAGMFRDMGKSVIVEGVETRQEAELLQAVGFKQFQGFLWARPLPAADVLSTALAIQPKVA</sequence>
<dbReference type="CDD" id="cd01949">
    <property type="entry name" value="GGDEF"/>
    <property type="match status" value="1"/>
</dbReference>
<dbReference type="CDD" id="cd01948">
    <property type="entry name" value="EAL"/>
    <property type="match status" value="1"/>
</dbReference>
<dbReference type="InterPro" id="IPR000160">
    <property type="entry name" value="GGDEF_dom"/>
</dbReference>
<dbReference type="Gene3D" id="3.20.20.450">
    <property type="entry name" value="EAL domain"/>
    <property type="match status" value="1"/>
</dbReference>
<organism evidence="3 4">
    <name type="scientific">Microvirga arabica</name>
    <dbReference type="NCBI Taxonomy" id="1128671"/>
    <lineage>
        <taxon>Bacteria</taxon>
        <taxon>Pseudomonadati</taxon>
        <taxon>Pseudomonadota</taxon>
        <taxon>Alphaproteobacteria</taxon>
        <taxon>Hyphomicrobiales</taxon>
        <taxon>Methylobacteriaceae</taxon>
        <taxon>Microvirga</taxon>
    </lineage>
</organism>
<dbReference type="SMART" id="SM00267">
    <property type="entry name" value="GGDEF"/>
    <property type="match status" value="1"/>
</dbReference>
<feature type="domain" description="EAL" evidence="1">
    <location>
        <begin position="206"/>
        <end position="459"/>
    </location>
</feature>